<name>A0A545SQZ8_9RHOB</name>
<feature type="transmembrane region" description="Helical" evidence="1">
    <location>
        <begin position="79"/>
        <end position="100"/>
    </location>
</feature>
<dbReference type="Pfam" id="PF07786">
    <property type="entry name" value="HGSNAT_cat"/>
    <property type="match status" value="1"/>
</dbReference>
<feature type="domain" description="DUF418" evidence="2">
    <location>
        <begin position="271"/>
        <end position="372"/>
    </location>
</feature>
<dbReference type="InterPro" id="IPR052529">
    <property type="entry name" value="Bact_Transport_Assoc"/>
</dbReference>
<proteinExistence type="predicted"/>
<organism evidence="4 5">
    <name type="scientific">Aliiroseovarius halocynthiae</name>
    <dbReference type="NCBI Taxonomy" id="985055"/>
    <lineage>
        <taxon>Bacteria</taxon>
        <taxon>Pseudomonadati</taxon>
        <taxon>Pseudomonadota</taxon>
        <taxon>Alphaproteobacteria</taxon>
        <taxon>Rhodobacterales</taxon>
        <taxon>Paracoccaceae</taxon>
        <taxon>Aliiroseovarius</taxon>
    </lineage>
</organism>
<protein>
    <submittedName>
        <fullName evidence="4">DUF1624 domain-containing protein</fullName>
    </submittedName>
</protein>
<keyword evidence="1" id="KW-0472">Membrane</keyword>
<feature type="transmembrane region" description="Helical" evidence="1">
    <location>
        <begin position="263"/>
        <end position="286"/>
    </location>
</feature>
<dbReference type="Pfam" id="PF04235">
    <property type="entry name" value="DUF418"/>
    <property type="match status" value="1"/>
</dbReference>
<feature type="transmembrane region" description="Helical" evidence="1">
    <location>
        <begin position="335"/>
        <end position="353"/>
    </location>
</feature>
<accession>A0A545SQZ8</accession>
<dbReference type="PANTHER" id="PTHR30590">
    <property type="entry name" value="INNER MEMBRANE PROTEIN"/>
    <property type="match status" value="1"/>
</dbReference>
<gene>
    <name evidence="4" type="ORF">FIL88_09175</name>
</gene>
<dbReference type="PANTHER" id="PTHR30590:SF3">
    <property type="entry name" value="HYPOTHETICAL MEMBRANE SPANNING PROTEIN"/>
    <property type="match status" value="1"/>
</dbReference>
<dbReference type="EMBL" id="VICH01000006">
    <property type="protein sequence ID" value="TQV67392.1"/>
    <property type="molecule type" value="Genomic_DNA"/>
</dbReference>
<reference evidence="4 5" key="1">
    <citation type="submission" date="2019-06" db="EMBL/GenBank/DDBJ databases">
        <title>A novel species of marine bacteria.</title>
        <authorList>
            <person name="Wang Y."/>
        </authorList>
    </citation>
    <scope>NUCLEOTIDE SEQUENCE [LARGE SCALE GENOMIC DNA]</scope>
    <source>
        <strain evidence="4 5">MA1-10</strain>
    </source>
</reference>
<sequence>MRSRAGYGHHDCTRKTRSEPFGQTGCYCGAGVVSRLNGIDIARYLAFVGMVLVNFRLASEVSAGPDVGSQITDALEGRAAALFVVLAGVGASLGKGAWHLTLRRALFLFVIGMLNMLIFEADILHFYALYFIVAMGFMRRSNNTLLLGTAGFVLIGFVAQLVLDFDRGWNWNTLSYANFWTIEGFLRHSFFNGWHPVFPWAAFLLWGMWLGRQALGRWTVQIAMVLAGGLVAAAAHVASAALIGDPEIGVLMTTEPIPAGPLYMLAGGATATAMLGAVLIATPILLPLPLIRRLCDAMIVSGRQTLTHYVAHILIGMGTLEAFGLLDGSLKPMQIFWISIAYCAFAALFSWLWSHKFKRGPLEAMMRLITEGKT</sequence>
<dbReference type="InterPro" id="IPR012429">
    <property type="entry name" value="HGSNAT_cat"/>
</dbReference>
<feature type="transmembrane region" description="Helical" evidence="1">
    <location>
        <begin position="106"/>
        <end position="133"/>
    </location>
</feature>
<evidence type="ECO:0000259" key="3">
    <source>
        <dbReference type="Pfam" id="PF07786"/>
    </source>
</evidence>
<evidence type="ECO:0000259" key="2">
    <source>
        <dbReference type="Pfam" id="PF04235"/>
    </source>
</evidence>
<evidence type="ECO:0000313" key="4">
    <source>
        <dbReference type="EMBL" id="TQV67392.1"/>
    </source>
</evidence>
<comment type="caution">
    <text evidence="4">The sequence shown here is derived from an EMBL/GenBank/DDBJ whole genome shotgun (WGS) entry which is preliminary data.</text>
</comment>
<feature type="domain" description="Heparan-alpha-glucosaminide N-acetyltransferase catalytic" evidence="3">
    <location>
        <begin position="35"/>
        <end position="224"/>
    </location>
</feature>
<evidence type="ECO:0000256" key="1">
    <source>
        <dbReference type="SAM" id="Phobius"/>
    </source>
</evidence>
<dbReference type="Proteomes" id="UP000315816">
    <property type="component" value="Unassembled WGS sequence"/>
</dbReference>
<feature type="transmembrane region" description="Helical" evidence="1">
    <location>
        <begin position="306"/>
        <end position="323"/>
    </location>
</feature>
<dbReference type="OrthoDB" id="9807744at2"/>
<evidence type="ECO:0000313" key="5">
    <source>
        <dbReference type="Proteomes" id="UP000315816"/>
    </source>
</evidence>
<feature type="transmembrane region" description="Helical" evidence="1">
    <location>
        <begin position="145"/>
        <end position="163"/>
    </location>
</feature>
<keyword evidence="1" id="KW-1133">Transmembrane helix</keyword>
<feature type="transmembrane region" description="Helical" evidence="1">
    <location>
        <begin position="222"/>
        <end position="243"/>
    </location>
</feature>
<dbReference type="InterPro" id="IPR007349">
    <property type="entry name" value="DUF418"/>
</dbReference>
<dbReference type="AlphaFoldDB" id="A0A545SQZ8"/>
<keyword evidence="5" id="KW-1185">Reference proteome</keyword>
<keyword evidence="1" id="KW-0812">Transmembrane</keyword>
<feature type="transmembrane region" description="Helical" evidence="1">
    <location>
        <begin position="193"/>
        <end position="210"/>
    </location>
</feature>